<proteinExistence type="predicted"/>
<comment type="caution">
    <text evidence="3">The sequence shown here is derived from an EMBL/GenBank/DDBJ whole genome shotgun (WGS) entry which is preliminary data.</text>
</comment>
<dbReference type="InterPro" id="IPR028087">
    <property type="entry name" value="Tad_N"/>
</dbReference>
<dbReference type="InterPro" id="IPR021202">
    <property type="entry name" value="Rv3654c-like"/>
</dbReference>
<dbReference type="Pfam" id="PF13400">
    <property type="entry name" value="Tad"/>
    <property type="match status" value="1"/>
</dbReference>
<dbReference type="EMBL" id="JAVDYG010000001">
    <property type="protein sequence ID" value="MDR7362833.1"/>
    <property type="molecule type" value="Genomic_DNA"/>
</dbReference>
<keyword evidence="1" id="KW-0812">Transmembrane</keyword>
<evidence type="ECO:0000259" key="2">
    <source>
        <dbReference type="Pfam" id="PF13400"/>
    </source>
</evidence>
<organism evidence="3 4">
    <name type="scientific">Nocardioides marmoribigeumensis</name>
    <dbReference type="NCBI Taxonomy" id="433649"/>
    <lineage>
        <taxon>Bacteria</taxon>
        <taxon>Bacillati</taxon>
        <taxon>Actinomycetota</taxon>
        <taxon>Actinomycetes</taxon>
        <taxon>Propionibacteriales</taxon>
        <taxon>Nocardioidaceae</taxon>
        <taxon>Nocardioides</taxon>
    </lineage>
</organism>
<name>A0ABU2BWX6_9ACTN</name>
<feature type="domain" description="Putative Flp pilus-assembly TadG-like N-terminal" evidence="2">
    <location>
        <begin position="7"/>
        <end position="54"/>
    </location>
</feature>
<protein>
    <submittedName>
        <fullName evidence="3">Secretion/DNA translocation related TadE-like protein</fullName>
    </submittedName>
</protein>
<dbReference type="Proteomes" id="UP001183648">
    <property type="component" value="Unassembled WGS sequence"/>
</dbReference>
<evidence type="ECO:0000313" key="4">
    <source>
        <dbReference type="Proteomes" id="UP001183648"/>
    </source>
</evidence>
<evidence type="ECO:0000313" key="3">
    <source>
        <dbReference type="EMBL" id="MDR7362833.1"/>
    </source>
</evidence>
<evidence type="ECO:0000256" key="1">
    <source>
        <dbReference type="SAM" id="Phobius"/>
    </source>
</evidence>
<accession>A0ABU2BWX6</accession>
<sequence>MTHGEGGFAVPVALGLGGVLVALGLAGTAGGQVLVAQRRAAAAADLAALAGAVAVQHGQDACPAAVRMARLDRASLRSCRVVGEQVRVVGSVSVVLMGHRVVVQARAHAGPRDRQEPAG</sequence>
<keyword evidence="1" id="KW-0472">Membrane</keyword>
<dbReference type="RefSeq" id="WP_310302348.1">
    <property type="nucleotide sequence ID" value="NZ_BAAAPS010000013.1"/>
</dbReference>
<keyword evidence="1" id="KW-1133">Transmembrane helix</keyword>
<keyword evidence="4" id="KW-1185">Reference proteome</keyword>
<feature type="transmembrane region" description="Helical" evidence="1">
    <location>
        <begin position="6"/>
        <end position="29"/>
    </location>
</feature>
<gene>
    <name evidence="3" type="ORF">J2S63_002386</name>
</gene>
<reference evidence="3 4" key="1">
    <citation type="submission" date="2023-07" db="EMBL/GenBank/DDBJ databases">
        <title>Sequencing the genomes of 1000 actinobacteria strains.</title>
        <authorList>
            <person name="Klenk H.-P."/>
        </authorList>
    </citation>
    <scope>NUCLEOTIDE SEQUENCE [LARGE SCALE GENOMIC DNA]</scope>
    <source>
        <strain evidence="3 4">DSM 19426</strain>
    </source>
</reference>
<dbReference type="NCBIfam" id="TIGR03816">
    <property type="entry name" value="tadE_like_DECH"/>
    <property type="match status" value="1"/>
</dbReference>